<dbReference type="EMBL" id="CM017705">
    <property type="protein sequence ID" value="TYG69421.1"/>
    <property type="molecule type" value="Genomic_DNA"/>
</dbReference>
<proteinExistence type="predicted"/>
<keyword evidence="3" id="KW-1185">Reference proteome</keyword>
<gene>
    <name evidence="2" type="ORF">ES288_D05G229000v1</name>
</gene>
<reference evidence="2 3" key="1">
    <citation type="submission" date="2019-06" db="EMBL/GenBank/DDBJ databases">
        <title>WGS assembly of Gossypium darwinii.</title>
        <authorList>
            <person name="Chen Z.J."/>
            <person name="Sreedasyam A."/>
            <person name="Ando A."/>
            <person name="Song Q."/>
            <person name="De L."/>
            <person name="Hulse-Kemp A."/>
            <person name="Ding M."/>
            <person name="Ye W."/>
            <person name="Kirkbride R."/>
            <person name="Jenkins J."/>
            <person name="Plott C."/>
            <person name="Lovell J."/>
            <person name="Lin Y.-M."/>
            <person name="Vaughn R."/>
            <person name="Liu B."/>
            <person name="Li W."/>
            <person name="Simpson S."/>
            <person name="Scheffler B."/>
            <person name="Saski C."/>
            <person name="Grover C."/>
            <person name="Hu G."/>
            <person name="Conover J."/>
            <person name="Carlson J."/>
            <person name="Shu S."/>
            <person name="Boston L."/>
            <person name="Williams M."/>
            <person name="Peterson D."/>
            <person name="Mcgee K."/>
            <person name="Jones D."/>
            <person name="Wendel J."/>
            <person name="Stelly D."/>
            <person name="Grimwood J."/>
            <person name="Schmutz J."/>
        </authorList>
    </citation>
    <scope>NUCLEOTIDE SEQUENCE [LARGE SCALE GENOMIC DNA]</scope>
    <source>
        <strain evidence="2">1808015.09</strain>
    </source>
</reference>
<dbReference type="AlphaFoldDB" id="A0A5D2CIQ7"/>
<sequence length="69" mass="8014">MATDNAFLMLFIVIDFDFTSTRVCAKCCVKCICWWFQSNKLVLSHAIFNILNGILQMIWETALGKYMKI</sequence>
<evidence type="ECO:0000313" key="3">
    <source>
        <dbReference type="Proteomes" id="UP000323506"/>
    </source>
</evidence>
<protein>
    <submittedName>
        <fullName evidence="2">Uncharacterized protein</fullName>
    </submittedName>
</protein>
<dbReference type="Proteomes" id="UP000323506">
    <property type="component" value="Chromosome D05"/>
</dbReference>
<accession>A0A5D2CIQ7</accession>
<evidence type="ECO:0000313" key="2">
    <source>
        <dbReference type="EMBL" id="TYG69421.1"/>
    </source>
</evidence>
<feature type="chain" id="PRO_5023122172" evidence="1">
    <location>
        <begin position="22"/>
        <end position="69"/>
    </location>
</feature>
<evidence type="ECO:0000256" key="1">
    <source>
        <dbReference type="SAM" id="SignalP"/>
    </source>
</evidence>
<name>A0A5D2CIQ7_GOSDA</name>
<feature type="signal peptide" evidence="1">
    <location>
        <begin position="1"/>
        <end position="21"/>
    </location>
</feature>
<organism evidence="2 3">
    <name type="scientific">Gossypium darwinii</name>
    <name type="common">Darwin's cotton</name>
    <name type="synonym">Gossypium barbadense var. darwinii</name>
    <dbReference type="NCBI Taxonomy" id="34276"/>
    <lineage>
        <taxon>Eukaryota</taxon>
        <taxon>Viridiplantae</taxon>
        <taxon>Streptophyta</taxon>
        <taxon>Embryophyta</taxon>
        <taxon>Tracheophyta</taxon>
        <taxon>Spermatophyta</taxon>
        <taxon>Magnoliopsida</taxon>
        <taxon>eudicotyledons</taxon>
        <taxon>Gunneridae</taxon>
        <taxon>Pentapetalae</taxon>
        <taxon>rosids</taxon>
        <taxon>malvids</taxon>
        <taxon>Malvales</taxon>
        <taxon>Malvaceae</taxon>
        <taxon>Malvoideae</taxon>
        <taxon>Gossypium</taxon>
    </lineage>
</organism>
<keyword evidence="1" id="KW-0732">Signal</keyword>